<dbReference type="SUPFAM" id="SSF52172">
    <property type="entry name" value="CheY-like"/>
    <property type="match status" value="1"/>
</dbReference>
<evidence type="ECO:0000259" key="2">
    <source>
        <dbReference type="PROSITE" id="PS50110"/>
    </source>
</evidence>
<proteinExistence type="predicted"/>
<dbReference type="SMART" id="SM00052">
    <property type="entry name" value="EAL"/>
    <property type="match status" value="1"/>
</dbReference>
<dbReference type="InterPro" id="IPR001789">
    <property type="entry name" value="Sig_transdc_resp-reg_receiver"/>
</dbReference>
<feature type="domain" description="EAL" evidence="3">
    <location>
        <begin position="138"/>
        <end position="389"/>
    </location>
</feature>
<dbReference type="PANTHER" id="PTHR33121:SF70">
    <property type="entry name" value="SIGNALING PROTEIN YKOW"/>
    <property type="match status" value="1"/>
</dbReference>
<dbReference type="RefSeq" id="WP_092525464.1">
    <property type="nucleotide sequence ID" value="NZ_FNCI01000006.1"/>
</dbReference>
<evidence type="ECO:0000256" key="1">
    <source>
        <dbReference type="PROSITE-ProRule" id="PRU00169"/>
    </source>
</evidence>
<dbReference type="PROSITE" id="PS50110">
    <property type="entry name" value="RESPONSE_REGULATORY"/>
    <property type="match status" value="1"/>
</dbReference>
<dbReference type="AlphaFoldDB" id="A0A1G7S7K4"/>
<keyword evidence="1" id="KW-0597">Phosphoprotein</keyword>
<evidence type="ECO:0000259" key="3">
    <source>
        <dbReference type="PROSITE" id="PS50883"/>
    </source>
</evidence>
<dbReference type="InterPro" id="IPR050706">
    <property type="entry name" value="Cyclic-di-GMP_PDE-like"/>
</dbReference>
<feature type="modified residue" description="4-aspartylphosphate" evidence="1">
    <location>
        <position position="55"/>
    </location>
</feature>
<dbReference type="PROSITE" id="PS50883">
    <property type="entry name" value="EAL"/>
    <property type="match status" value="1"/>
</dbReference>
<dbReference type="STRING" id="284577.SAMN05216571_1066"/>
<feature type="domain" description="Response regulatory" evidence="2">
    <location>
        <begin position="8"/>
        <end position="125"/>
    </location>
</feature>
<gene>
    <name evidence="4" type="ORF">SAMN05216571_1066</name>
</gene>
<dbReference type="InterPro" id="IPR035919">
    <property type="entry name" value="EAL_sf"/>
</dbReference>
<dbReference type="GO" id="GO:0000160">
    <property type="term" value="P:phosphorelay signal transduction system"/>
    <property type="evidence" value="ECO:0007669"/>
    <property type="project" value="InterPro"/>
</dbReference>
<dbReference type="Pfam" id="PF00563">
    <property type="entry name" value="EAL"/>
    <property type="match status" value="1"/>
</dbReference>
<organism evidence="4 5">
    <name type="scientific">Onishia taeanensis</name>
    <dbReference type="NCBI Taxonomy" id="284577"/>
    <lineage>
        <taxon>Bacteria</taxon>
        <taxon>Pseudomonadati</taxon>
        <taxon>Pseudomonadota</taxon>
        <taxon>Gammaproteobacteria</taxon>
        <taxon>Oceanospirillales</taxon>
        <taxon>Halomonadaceae</taxon>
        <taxon>Onishia</taxon>
    </lineage>
</organism>
<name>A0A1G7S7K4_9GAMM</name>
<dbReference type="InterPro" id="IPR011006">
    <property type="entry name" value="CheY-like_superfamily"/>
</dbReference>
<dbReference type="PANTHER" id="PTHR33121">
    <property type="entry name" value="CYCLIC DI-GMP PHOSPHODIESTERASE PDEF"/>
    <property type="match status" value="1"/>
</dbReference>
<dbReference type="GO" id="GO:0071111">
    <property type="term" value="F:cyclic-guanylate-specific phosphodiesterase activity"/>
    <property type="evidence" value="ECO:0007669"/>
    <property type="project" value="InterPro"/>
</dbReference>
<keyword evidence="5" id="KW-1185">Reference proteome</keyword>
<dbReference type="EMBL" id="FNCI01000006">
    <property type="protein sequence ID" value="SDG18963.1"/>
    <property type="molecule type" value="Genomic_DNA"/>
</dbReference>
<dbReference type="OrthoDB" id="9812358at2"/>
<reference evidence="4 5" key="1">
    <citation type="submission" date="2016-10" db="EMBL/GenBank/DDBJ databases">
        <authorList>
            <person name="de Groot N.N."/>
        </authorList>
    </citation>
    <scope>NUCLEOTIDE SEQUENCE [LARGE SCALE GENOMIC DNA]</scope>
    <source>
        <strain evidence="4 5">BH539</strain>
    </source>
</reference>
<evidence type="ECO:0000313" key="4">
    <source>
        <dbReference type="EMBL" id="SDG18963.1"/>
    </source>
</evidence>
<dbReference type="Gene3D" id="3.40.50.2300">
    <property type="match status" value="1"/>
</dbReference>
<dbReference type="SUPFAM" id="SSF141868">
    <property type="entry name" value="EAL domain-like"/>
    <property type="match status" value="1"/>
</dbReference>
<dbReference type="Gene3D" id="3.20.20.450">
    <property type="entry name" value="EAL domain"/>
    <property type="match status" value="1"/>
</dbReference>
<dbReference type="Proteomes" id="UP000198641">
    <property type="component" value="Unassembled WGS sequence"/>
</dbReference>
<dbReference type="InterPro" id="IPR001633">
    <property type="entry name" value="EAL_dom"/>
</dbReference>
<accession>A0A1G7S7K4</accession>
<sequence>MPLDTAPLAVVVDRDPGVLADLTSLLRTLGLETHHQPTDLRACLTVLRPRLVILDLEIDGVEGIDTLRYMADVGYRGSVLLLSAVDPKIMRIAERVGQTLGLDMLDSLGKPYELSALNDSLGAIGMPSKGETTRQRDRDWGREEITRALVENELVVHYQPQFDLTSQTLSGVEALVRWQHPDLGLIWPGHFLKLMTLDQTRLMTRHIVAQVARDSQLWGVEDQQLSVSINVSPNELLHDDLVPLMDELQQSLGRRLSLVVEITENDAMHDELLSSEVAARLHLLGMELSVDDFGVGFSSLARLQLLPISEVKIDRGFVRHLHDNPEDAAIVEAVALLGQRLGIRVVAEGVETLESLKQLSRFGCTHVQGYALARPMPVDDLLVLISSLGNAQPGSQDAAASEAYPFWAPRTAKPAKSVP</sequence>
<evidence type="ECO:0000313" key="5">
    <source>
        <dbReference type="Proteomes" id="UP000198641"/>
    </source>
</evidence>
<dbReference type="CDD" id="cd01948">
    <property type="entry name" value="EAL"/>
    <property type="match status" value="1"/>
</dbReference>
<protein>
    <submittedName>
        <fullName evidence="4">EAL domain, c-di-GMP-specific phosphodiesterase class I (Or its enzymatically inactive variant)</fullName>
    </submittedName>
</protein>